<dbReference type="AlphaFoldDB" id="A0A0K9PHU5"/>
<dbReference type="PRINTS" id="PR00792">
    <property type="entry name" value="PEPSIN"/>
</dbReference>
<keyword evidence="2 7" id="KW-0645">Protease</keyword>
<dbReference type="InterPro" id="IPR021109">
    <property type="entry name" value="Peptidase_aspartic_dom_sf"/>
</dbReference>
<proteinExistence type="inferred from homology"/>
<evidence type="ECO:0000256" key="8">
    <source>
        <dbReference type="SAM" id="SignalP"/>
    </source>
</evidence>
<keyword evidence="5" id="KW-0325">Glycoprotein</keyword>
<organism evidence="10 11">
    <name type="scientific">Zostera marina</name>
    <name type="common">Eelgrass</name>
    <dbReference type="NCBI Taxonomy" id="29655"/>
    <lineage>
        <taxon>Eukaryota</taxon>
        <taxon>Viridiplantae</taxon>
        <taxon>Streptophyta</taxon>
        <taxon>Embryophyta</taxon>
        <taxon>Tracheophyta</taxon>
        <taxon>Spermatophyta</taxon>
        <taxon>Magnoliopsida</taxon>
        <taxon>Liliopsida</taxon>
        <taxon>Zosteraceae</taxon>
        <taxon>Zostera</taxon>
    </lineage>
</organism>
<dbReference type="FunFam" id="2.40.70.10:FF:000033">
    <property type="entry name" value="Aspartyl protease family protein"/>
    <property type="match status" value="1"/>
</dbReference>
<dbReference type="GO" id="GO:0004190">
    <property type="term" value="F:aspartic-type endopeptidase activity"/>
    <property type="evidence" value="ECO:0000318"/>
    <property type="project" value="GO_Central"/>
</dbReference>
<dbReference type="OrthoDB" id="2747330at2759"/>
<evidence type="ECO:0000256" key="4">
    <source>
        <dbReference type="ARBA" id="ARBA00022801"/>
    </source>
</evidence>
<evidence type="ECO:0000313" key="11">
    <source>
        <dbReference type="Proteomes" id="UP000036987"/>
    </source>
</evidence>
<dbReference type="STRING" id="29655.A0A0K9PHU5"/>
<dbReference type="InterPro" id="IPR032861">
    <property type="entry name" value="TAXi_N"/>
</dbReference>
<dbReference type="Gene3D" id="2.40.70.10">
    <property type="entry name" value="Acid Proteases"/>
    <property type="match status" value="2"/>
</dbReference>
<dbReference type="InterPro" id="IPR032799">
    <property type="entry name" value="TAXi_C"/>
</dbReference>
<dbReference type="Proteomes" id="UP000036987">
    <property type="component" value="Unassembled WGS sequence"/>
</dbReference>
<feature type="chain" id="PRO_5005527606" evidence="8">
    <location>
        <begin position="22"/>
        <end position="480"/>
    </location>
</feature>
<keyword evidence="8" id="KW-0732">Signal</keyword>
<evidence type="ECO:0000256" key="2">
    <source>
        <dbReference type="ARBA" id="ARBA00022670"/>
    </source>
</evidence>
<dbReference type="EMBL" id="LFYR01000836">
    <property type="protein sequence ID" value="KMZ68531.1"/>
    <property type="molecule type" value="Genomic_DNA"/>
</dbReference>
<dbReference type="GO" id="GO:0006508">
    <property type="term" value="P:proteolysis"/>
    <property type="evidence" value="ECO:0007669"/>
    <property type="project" value="UniProtKB-KW"/>
</dbReference>
<evidence type="ECO:0000256" key="3">
    <source>
        <dbReference type="ARBA" id="ARBA00022750"/>
    </source>
</evidence>
<evidence type="ECO:0000256" key="6">
    <source>
        <dbReference type="PIRSR" id="PIRSR601461-1"/>
    </source>
</evidence>
<protein>
    <submittedName>
        <fullName evidence="10">Eukaryotic aspartyl protease family protein</fullName>
    </submittedName>
</protein>
<dbReference type="InterPro" id="IPR001969">
    <property type="entry name" value="Aspartic_peptidase_AS"/>
</dbReference>
<dbReference type="Pfam" id="PF14541">
    <property type="entry name" value="TAXi_C"/>
    <property type="match status" value="1"/>
</dbReference>
<gene>
    <name evidence="10" type="ORF">ZOSMA_238G00090</name>
</gene>
<feature type="signal peptide" evidence="8">
    <location>
        <begin position="1"/>
        <end position="21"/>
    </location>
</feature>
<sequence>MASSSLFFVLLLFLISAGSQSQGSFLKLQIFRQTPSVDLHQALRADAVRHNSISSSPLVSAAISGSGQYLVHFKVGTPAQTIALVADTGSDLVWVRCSACRTRPCFLRHPLGSVFFPRASASFAPFHCYDSHCRLVPPDITTASHLKCNRSGEGPARLHTPCHYRYSYADLSSSSGFFSHDSATVENAVSGIPVKFSSVAFGCGFRNSGPSFSSGVGAHGVMGLGRGPTSFPSQLGNNFGNVFSYCLKDYTISPPPISYLLIGGDVRQHQQQHSRRHQFSRTYNESFHHLSFTPLLNSALSPSFYYVGVECVTVDGNPLTIEPSVFALDNTTGSGGTVLDSGTTLSFLPEVAYRQILAEMERIVRLPRVSIGAAGTGSGDPDPANPSPAFDLCVNVTGLGGKQLPRLGLKFRGGAVYSPPPRNYFVEAGDGVRCLALQPVAPSKSDSGFGVLGNLMQQGFLFVFDRDQNRVGFSRTGCTS</sequence>
<dbReference type="Pfam" id="PF14543">
    <property type="entry name" value="TAXi_N"/>
    <property type="match status" value="1"/>
</dbReference>
<feature type="active site" evidence="6">
    <location>
        <position position="87"/>
    </location>
</feature>
<name>A0A0K9PHU5_ZOSMR</name>
<dbReference type="InterPro" id="IPR051708">
    <property type="entry name" value="Plant_Aspart_Prot_A1"/>
</dbReference>
<dbReference type="PANTHER" id="PTHR47967:SF46">
    <property type="entry name" value="ASPARTIC PROTEINASE NEPENTHESIN-1"/>
    <property type="match status" value="1"/>
</dbReference>
<dbReference type="SUPFAM" id="SSF50630">
    <property type="entry name" value="Acid proteases"/>
    <property type="match status" value="1"/>
</dbReference>
<evidence type="ECO:0000256" key="1">
    <source>
        <dbReference type="ARBA" id="ARBA00007447"/>
    </source>
</evidence>
<reference evidence="11" key="1">
    <citation type="journal article" date="2016" name="Nature">
        <title>The genome of the seagrass Zostera marina reveals angiosperm adaptation to the sea.</title>
        <authorList>
            <person name="Olsen J.L."/>
            <person name="Rouze P."/>
            <person name="Verhelst B."/>
            <person name="Lin Y.-C."/>
            <person name="Bayer T."/>
            <person name="Collen J."/>
            <person name="Dattolo E."/>
            <person name="De Paoli E."/>
            <person name="Dittami S."/>
            <person name="Maumus F."/>
            <person name="Michel G."/>
            <person name="Kersting A."/>
            <person name="Lauritano C."/>
            <person name="Lohaus R."/>
            <person name="Toepel M."/>
            <person name="Tonon T."/>
            <person name="Vanneste K."/>
            <person name="Amirebrahimi M."/>
            <person name="Brakel J."/>
            <person name="Bostroem C."/>
            <person name="Chovatia M."/>
            <person name="Grimwood J."/>
            <person name="Jenkins J.W."/>
            <person name="Jueterbock A."/>
            <person name="Mraz A."/>
            <person name="Stam W.T."/>
            <person name="Tice H."/>
            <person name="Bornberg-Bauer E."/>
            <person name="Green P.J."/>
            <person name="Pearson G.A."/>
            <person name="Procaccini G."/>
            <person name="Duarte C.M."/>
            <person name="Schmutz J."/>
            <person name="Reusch T.B.H."/>
            <person name="Van de Peer Y."/>
        </authorList>
    </citation>
    <scope>NUCLEOTIDE SEQUENCE [LARGE SCALE GENOMIC DNA]</scope>
    <source>
        <strain evidence="11">cv. Finnish</strain>
    </source>
</reference>
<feature type="domain" description="Peptidase A1" evidence="9">
    <location>
        <begin position="69"/>
        <end position="474"/>
    </location>
</feature>
<dbReference type="CDD" id="cd05476">
    <property type="entry name" value="pepsin_A_like_plant"/>
    <property type="match status" value="1"/>
</dbReference>
<dbReference type="InterPro" id="IPR034161">
    <property type="entry name" value="Pepsin-like_plant"/>
</dbReference>
<comment type="similarity">
    <text evidence="1 7">Belongs to the peptidase A1 family.</text>
</comment>
<dbReference type="PROSITE" id="PS51767">
    <property type="entry name" value="PEPTIDASE_A1"/>
    <property type="match status" value="1"/>
</dbReference>
<evidence type="ECO:0000259" key="9">
    <source>
        <dbReference type="PROSITE" id="PS51767"/>
    </source>
</evidence>
<feature type="active site" evidence="6">
    <location>
        <position position="340"/>
    </location>
</feature>
<dbReference type="PROSITE" id="PS00141">
    <property type="entry name" value="ASP_PROTEASE"/>
    <property type="match status" value="1"/>
</dbReference>
<evidence type="ECO:0000256" key="7">
    <source>
        <dbReference type="RuleBase" id="RU000454"/>
    </source>
</evidence>
<dbReference type="OMA" id="CRYEYSY"/>
<keyword evidence="3 7" id="KW-0064">Aspartyl protease</keyword>
<dbReference type="InterPro" id="IPR033121">
    <property type="entry name" value="PEPTIDASE_A1"/>
</dbReference>
<evidence type="ECO:0000256" key="5">
    <source>
        <dbReference type="ARBA" id="ARBA00023180"/>
    </source>
</evidence>
<dbReference type="InterPro" id="IPR001461">
    <property type="entry name" value="Aspartic_peptidase_A1"/>
</dbReference>
<keyword evidence="4 7" id="KW-0378">Hydrolase</keyword>
<dbReference type="PANTHER" id="PTHR47967">
    <property type="entry name" value="OS07G0603500 PROTEIN-RELATED"/>
    <property type="match status" value="1"/>
</dbReference>
<keyword evidence="11" id="KW-1185">Reference proteome</keyword>
<accession>A0A0K9PHU5</accession>
<evidence type="ECO:0000313" key="10">
    <source>
        <dbReference type="EMBL" id="KMZ68531.1"/>
    </source>
</evidence>
<comment type="caution">
    <text evidence="10">The sequence shown here is derived from an EMBL/GenBank/DDBJ whole genome shotgun (WGS) entry which is preliminary data.</text>
</comment>